<keyword evidence="4" id="KW-0812">Transmembrane</keyword>
<keyword evidence="8" id="KW-0804">Transcription</keyword>
<feature type="domain" description="Anti-sigma K factor RskA C-terminal" evidence="11">
    <location>
        <begin position="101"/>
        <end position="231"/>
    </location>
</feature>
<evidence type="ECO:0000256" key="10">
    <source>
        <dbReference type="ARBA" id="ARBA00030803"/>
    </source>
</evidence>
<evidence type="ECO:0000256" key="2">
    <source>
        <dbReference type="ARBA" id="ARBA00004236"/>
    </source>
</evidence>
<dbReference type="InterPro" id="IPR051474">
    <property type="entry name" value="Anti-sigma-K/W_factor"/>
</dbReference>
<evidence type="ECO:0000256" key="5">
    <source>
        <dbReference type="ARBA" id="ARBA00022989"/>
    </source>
</evidence>
<evidence type="ECO:0000256" key="6">
    <source>
        <dbReference type="ARBA" id="ARBA00023015"/>
    </source>
</evidence>
<reference evidence="12 13" key="1">
    <citation type="submission" date="2023-06" db="EMBL/GenBank/DDBJ databases">
        <authorList>
            <person name="Oyuntsetseg B."/>
            <person name="Kim S.B."/>
        </authorList>
    </citation>
    <scope>NUCLEOTIDE SEQUENCE [LARGE SCALE GENOMIC DNA]</scope>
    <source>
        <strain evidence="12 13">2-15</strain>
    </source>
</reference>
<dbReference type="RefSeq" id="WP_285973350.1">
    <property type="nucleotide sequence ID" value="NZ_CP127294.1"/>
</dbReference>
<sequence>MTTAETHALTGAYVLDAIGDFERAKFERHLRDCEVCAHEVRELRAVAALLGVAADAEPPARLRSAVLARITATRQAPPLVHEPRPAAGVPRRWRTRAAIAVAAAAAVAAGVVGGITLGDGPGGDRGSTVVTADGQILAAPDAVTVTARAATGGTGTAEASRSVARVAVSLDGVATLDPAHAYQVWLIGPRGPRSAGLLRPDAGPLVSALPADVDHIAVTTEPATGSPRPTTPGVLRLDLG</sequence>
<evidence type="ECO:0000259" key="11">
    <source>
        <dbReference type="Pfam" id="PF10099"/>
    </source>
</evidence>
<keyword evidence="6" id="KW-0805">Transcription regulation</keyword>
<dbReference type="GO" id="GO:0005886">
    <property type="term" value="C:plasma membrane"/>
    <property type="evidence" value="ECO:0007669"/>
    <property type="project" value="UniProtKB-SubCell"/>
</dbReference>
<dbReference type="PANTHER" id="PTHR37461:SF1">
    <property type="entry name" value="ANTI-SIGMA-K FACTOR RSKA"/>
    <property type="match status" value="1"/>
</dbReference>
<keyword evidence="5" id="KW-1133">Transmembrane helix</keyword>
<dbReference type="InterPro" id="IPR018764">
    <property type="entry name" value="RskA_C"/>
</dbReference>
<evidence type="ECO:0000313" key="13">
    <source>
        <dbReference type="Proteomes" id="UP001236014"/>
    </source>
</evidence>
<comment type="subcellular location">
    <subcellularLocation>
        <location evidence="2">Cell membrane</location>
    </subcellularLocation>
    <subcellularLocation>
        <location evidence="1">Membrane</location>
        <topology evidence="1">Single-pass membrane protein</topology>
    </subcellularLocation>
</comment>
<dbReference type="GO" id="GO:0006417">
    <property type="term" value="P:regulation of translation"/>
    <property type="evidence" value="ECO:0007669"/>
    <property type="project" value="TreeGrafter"/>
</dbReference>
<evidence type="ECO:0000256" key="4">
    <source>
        <dbReference type="ARBA" id="ARBA00022692"/>
    </source>
</evidence>
<evidence type="ECO:0000256" key="1">
    <source>
        <dbReference type="ARBA" id="ARBA00004167"/>
    </source>
</evidence>
<dbReference type="AlphaFoldDB" id="A0A9Y2IP98"/>
<proteinExistence type="predicted"/>
<dbReference type="PANTHER" id="PTHR37461">
    <property type="entry name" value="ANTI-SIGMA-K FACTOR RSKA"/>
    <property type="match status" value="1"/>
</dbReference>
<dbReference type="KEGG" id="acab:QRX50_19400"/>
<protein>
    <recommendedName>
        <fullName evidence="10">Regulator of SigK</fullName>
    </recommendedName>
    <alternativeName>
        <fullName evidence="9">Sigma-K anti-sigma factor RskA</fullName>
    </alternativeName>
</protein>
<dbReference type="InterPro" id="IPR041916">
    <property type="entry name" value="Anti_sigma_zinc_sf"/>
</dbReference>
<evidence type="ECO:0000313" key="12">
    <source>
        <dbReference type="EMBL" id="WIX82785.1"/>
    </source>
</evidence>
<keyword evidence="3" id="KW-1003">Cell membrane</keyword>
<evidence type="ECO:0000256" key="8">
    <source>
        <dbReference type="ARBA" id="ARBA00023163"/>
    </source>
</evidence>
<evidence type="ECO:0000256" key="3">
    <source>
        <dbReference type="ARBA" id="ARBA00022475"/>
    </source>
</evidence>
<evidence type="ECO:0000256" key="9">
    <source>
        <dbReference type="ARBA" id="ARBA00029829"/>
    </source>
</evidence>
<dbReference type="Proteomes" id="UP001236014">
    <property type="component" value="Chromosome"/>
</dbReference>
<dbReference type="GO" id="GO:0016989">
    <property type="term" value="F:sigma factor antagonist activity"/>
    <property type="evidence" value="ECO:0007669"/>
    <property type="project" value="TreeGrafter"/>
</dbReference>
<keyword evidence="7" id="KW-0472">Membrane</keyword>
<gene>
    <name evidence="12" type="ORF">QRX50_19400</name>
</gene>
<organism evidence="12 13">
    <name type="scientific">Amycolatopsis carbonis</name>
    <dbReference type="NCBI Taxonomy" id="715471"/>
    <lineage>
        <taxon>Bacteria</taxon>
        <taxon>Bacillati</taxon>
        <taxon>Actinomycetota</taxon>
        <taxon>Actinomycetes</taxon>
        <taxon>Pseudonocardiales</taxon>
        <taxon>Pseudonocardiaceae</taxon>
        <taxon>Amycolatopsis</taxon>
    </lineage>
</organism>
<name>A0A9Y2IP98_9PSEU</name>
<evidence type="ECO:0000256" key="7">
    <source>
        <dbReference type="ARBA" id="ARBA00023136"/>
    </source>
</evidence>
<dbReference type="EMBL" id="CP127294">
    <property type="protein sequence ID" value="WIX82785.1"/>
    <property type="molecule type" value="Genomic_DNA"/>
</dbReference>
<keyword evidence="13" id="KW-1185">Reference proteome</keyword>
<dbReference type="Gene3D" id="1.10.10.1320">
    <property type="entry name" value="Anti-sigma factor, zinc-finger domain"/>
    <property type="match status" value="1"/>
</dbReference>
<accession>A0A9Y2IP98</accession>
<dbReference type="Pfam" id="PF10099">
    <property type="entry name" value="RskA_C"/>
    <property type="match status" value="1"/>
</dbReference>